<dbReference type="EMBL" id="MG727695">
    <property type="protein sequence ID" value="AUS03576.1"/>
    <property type="molecule type" value="Genomic_DNA"/>
</dbReference>
<sequence>MKAPLQERAFEEAPQGPFNFFLLMMVWLTFKILK</sequence>
<organism evidence="1 2">
    <name type="scientific">Paenibacillus phage BN12</name>
    <dbReference type="NCBI Taxonomy" id="2070189"/>
    <lineage>
        <taxon>Viruses</taxon>
        <taxon>Duplodnaviria</taxon>
        <taxon>Heunggongvirae</taxon>
        <taxon>Uroviricota</taxon>
        <taxon>Caudoviricetes</taxon>
        <taxon>Fernvirus</taxon>
        <taxon>Fernvirus BN12</taxon>
    </lineage>
</organism>
<gene>
    <name evidence="1" type="ORF">BN12_23</name>
</gene>
<evidence type="ECO:0000313" key="1">
    <source>
        <dbReference type="EMBL" id="AUS03576.1"/>
    </source>
</evidence>
<accession>A0A2I7SCI2</accession>
<dbReference type="Proteomes" id="UP000241154">
    <property type="component" value="Segment"/>
</dbReference>
<name>A0A2I7SCI2_9CAUD</name>
<keyword evidence="2" id="KW-1185">Reference proteome</keyword>
<reference evidence="2" key="1">
    <citation type="submission" date="2017-12" db="EMBL/GenBank/DDBJ databases">
        <authorList>
            <person name="Payne A.M."/>
            <person name="Imahara C."/>
            <person name="Merrill B.D."/>
            <person name="Ward A.T."/>
            <person name="Berg J.A."/>
            <person name="Hilton J.A."/>
            <person name="Fajardo C.P."/>
            <person name="Walker J.K."/>
            <person name="Breakwell D.P."/>
            <person name="Grose J.H."/>
            <person name="Hope S."/>
            <person name="Tsourkas P.K."/>
        </authorList>
    </citation>
    <scope>NUCLEOTIDE SEQUENCE [LARGE SCALE GENOMIC DNA]</scope>
</reference>
<evidence type="ECO:0000313" key="2">
    <source>
        <dbReference type="Proteomes" id="UP000241154"/>
    </source>
</evidence>
<proteinExistence type="predicted"/>
<protein>
    <submittedName>
        <fullName evidence="1">Uncharacterized protein</fullName>
    </submittedName>
</protein>